<gene>
    <name evidence="1" type="ORF">GCM10022254_74890</name>
</gene>
<sequence>MPVRKPEEPLDGREQNYIWNFSAPHRLPEMRGKLATWLSERGADFYLESLIVGSQQIRPPGPLSQSATRLAEQEHHRVTEGELFWVSADMTELARHAGRRLTRHELFEHDLPDRCGFMVFETPLADSCVDGLRLEIVAVSWGLIEPPLLVTEGSREVPVGSRWATGVGVWFTFYSDPNGFLEANLQNLTEVRLVWRRQTGPFLPDNELVWALNQPEDLPEEEDVTSAWGRTVVAAWLLMQQPLASHGTERALRPARRRLTKAGLPTDDVRLVRVRRPEPRATDSRPGAGREYSVRWWVEGHWRRYRCGPGRERVERRWISPYLAGPGDKPVQGAQRVKIWDR</sequence>
<dbReference type="Pfam" id="PF26125">
    <property type="entry name" value="AcrVA2-like"/>
    <property type="match status" value="1"/>
</dbReference>
<keyword evidence="2" id="KW-1185">Reference proteome</keyword>
<protein>
    <submittedName>
        <fullName evidence="1">Uncharacterized protein</fullName>
    </submittedName>
</protein>
<organism evidence="1 2">
    <name type="scientific">Actinomadura meridiana</name>
    <dbReference type="NCBI Taxonomy" id="559626"/>
    <lineage>
        <taxon>Bacteria</taxon>
        <taxon>Bacillati</taxon>
        <taxon>Actinomycetota</taxon>
        <taxon>Actinomycetes</taxon>
        <taxon>Streptosporangiales</taxon>
        <taxon>Thermomonosporaceae</taxon>
        <taxon>Actinomadura</taxon>
    </lineage>
</organism>
<reference evidence="2" key="1">
    <citation type="journal article" date="2019" name="Int. J. Syst. Evol. Microbiol.">
        <title>The Global Catalogue of Microorganisms (GCM) 10K type strain sequencing project: providing services to taxonomists for standard genome sequencing and annotation.</title>
        <authorList>
            <consortium name="The Broad Institute Genomics Platform"/>
            <consortium name="The Broad Institute Genome Sequencing Center for Infectious Disease"/>
            <person name="Wu L."/>
            <person name="Ma J."/>
        </authorList>
    </citation>
    <scope>NUCLEOTIDE SEQUENCE [LARGE SCALE GENOMIC DNA]</scope>
    <source>
        <strain evidence="2">JCM 17440</strain>
    </source>
</reference>
<dbReference type="EMBL" id="BAABAS010000031">
    <property type="protein sequence ID" value="GAA4242318.1"/>
    <property type="molecule type" value="Genomic_DNA"/>
</dbReference>
<accession>A0ABP8CRA9</accession>
<comment type="caution">
    <text evidence="1">The sequence shown here is derived from an EMBL/GenBank/DDBJ whole genome shotgun (WGS) entry which is preliminary data.</text>
</comment>
<evidence type="ECO:0000313" key="1">
    <source>
        <dbReference type="EMBL" id="GAA4242318.1"/>
    </source>
</evidence>
<dbReference type="RefSeq" id="WP_344907732.1">
    <property type="nucleotide sequence ID" value="NZ_BAABAS010000031.1"/>
</dbReference>
<dbReference type="InterPro" id="IPR058915">
    <property type="entry name" value="AcrVA2-like"/>
</dbReference>
<name>A0ABP8CRA9_9ACTN</name>
<proteinExistence type="predicted"/>
<evidence type="ECO:0000313" key="2">
    <source>
        <dbReference type="Proteomes" id="UP001501710"/>
    </source>
</evidence>
<dbReference type="Proteomes" id="UP001501710">
    <property type="component" value="Unassembled WGS sequence"/>
</dbReference>